<dbReference type="Pfam" id="PF03101">
    <property type="entry name" value="FAR1"/>
    <property type="match status" value="1"/>
</dbReference>
<dbReference type="EMBL" id="CM000883">
    <property type="protein sequence ID" value="PNT62633.1"/>
    <property type="molecule type" value="Genomic_DNA"/>
</dbReference>
<name>A0A2K2CKS6_BRADI</name>
<evidence type="ECO:0000313" key="3">
    <source>
        <dbReference type="EMBL" id="PNT62633.1"/>
    </source>
</evidence>
<dbReference type="PROSITE" id="PS50966">
    <property type="entry name" value="ZF_SWIM"/>
    <property type="match status" value="1"/>
</dbReference>
<organism evidence="3">
    <name type="scientific">Brachypodium distachyon</name>
    <name type="common">Purple false brome</name>
    <name type="synonym">Trachynia distachya</name>
    <dbReference type="NCBI Taxonomy" id="15368"/>
    <lineage>
        <taxon>Eukaryota</taxon>
        <taxon>Viridiplantae</taxon>
        <taxon>Streptophyta</taxon>
        <taxon>Embryophyta</taxon>
        <taxon>Tracheophyta</taxon>
        <taxon>Spermatophyta</taxon>
        <taxon>Magnoliopsida</taxon>
        <taxon>Liliopsida</taxon>
        <taxon>Poales</taxon>
        <taxon>Poaceae</taxon>
        <taxon>BOP clade</taxon>
        <taxon>Pooideae</taxon>
        <taxon>Stipodae</taxon>
        <taxon>Brachypodieae</taxon>
        <taxon>Brachypodium</taxon>
    </lineage>
</organism>
<reference evidence="4" key="3">
    <citation type="submission" date="2018-08" db="UniProtKB">
        <authorList>
            <consortium name="EnsemblPlants"/>
        </authorList>
    </citation>
    <scope>IDENTIFICATION</scope>
    <source>
        <strain evidence="4">cv. Bd21</strain>
    </source>
</reference>
<accession>A0A2K2CKS6</accession>
<keyword evidence="1" id="KW-0863">Zinc-finger</keyword>
<dbReference type="FunCoup" id="A0A2K2CKS6">
    <property type="interactions" value="24"/>
</dbReference>
<evidence type="ECO:0000256" key="1">
    <source>
        <dbReference type="PROSITE-ProRule" id="PRU00325"/>
    </source>
</evidence>
<reference evidence="3" key="2">
    <citation type="submission" date="2017-06" db="EMBL/GenBank/DDBJ databases">
        <title>WGS assembly of Brachypodium distachyon.</title>
        <authorList>
            <consortium name="The International Brachypodium Initiative"/>
            <person name="Lucas S."/>
            <person name="Harmon-Smith M."/>
            <person name="Lail K."/>
            <person name="Tice H."/>
            <person name="Grimwood J."/>
            <person name="Bruce D."/>
            <person name="Barry K."/>
            <person name="Shu S."/>
            <person name="Lindquist E."/>
            <person name="Wang M."/>
            <person name="Pitluck S."/>
            <person name="Vogel J.P."/>
            <person name="Garvin D.F."/>
            <person name="Mockler T.C."/>
            <person name="Schmutz J."/>
            <person name="Rokhsar D."/>
            <person name="Bevan M.W."/>
        </authorList>
    </citation>
    <scope>NUCLEOTIDE SEQUENCE</scope>
    <source>
        <strain evidence="3">Bd21</strain>
    </source>
</reference>
<dbReference type="InterPro" id="IPR004330">
    <property type="entry name" value="FAR1_DNA_bnd_dom"/>
</dbReference>
<dbReference type="PANTHER" id="PTHR47482">
    <property type="entry name" value="OS11G0632001 PROTEIN"/>
    <property type="match status" value="1"/>
</dbReference>
<dbReference type="InterPro" id="IPR007527">
    <property type="entry name" value="Znf_SWIM"/>
</dbReference>
<evidence type="ECO:0000313" key="5">
    <source>
        <dbReference type="Proteomes" id="UP000008810"/>
    </source>
</evidence>
<sequence length="651" mass="75171">NYVPKIGLCFDSLAEAYEYINLYSWEVGFGIRYSRSKSYKCKSGPKKDVVYQTLKHIVCGCEGYPRKKNTSYVRCGCKAMIRLLRTKDHGWYIKECKLEHNHNLSRNNGEKMCWPSHKHIDRYTRELVRNLRENNLPLTKVYSILGTYFGSTEDIPFNKRSLENLCKQISKEEANDDVRKTMDLFTKMRDEDPSIVYTADLDSDGRIRTLIWVNGKSKMDYKCFGDAITFDTTYKTNLYGMPFGLFVGVNNHFQSIIFSGVLMRQETIESFESIFREFTSLMGGKPPVTILTDQCRAMEVAIERVLKNTTHRWCKWHVPKMAKERLGSVYTKYSNFEPEFHKLINYSITVEEFEAAWEGLLQKYDLKEHHFLTPIYEARHHWAKPYFSGIFCAKMISTQRSESANHMLKGYVPPGAPMHLFVKQYNKLIADRILKEDSENQRTRMGGVVLKTGWPIEKHAATVYTSAMLQLFSDHIFGSAACNVIKAEANKKYLTIHSDAARREKWSKVNYEVTISDGGCMYKCECGLAEHMGMLCCHSIRVMLRQGVDKIPEGHILKRWTKDATDVLPDHLVHLQKDRGSARSQSYRHATLHVAALELAAIGDKNVDCYHDVVKYMKDGTKKFGSLLERLLLEEDIVHFVMYPNVPSCTT</sequence>
<dbReference type="EnsemblPlants" id="PNT62633">
    <property type="protein sequence ID" value="PNT62633"/>
    <property type="gene ID" value="BRADI_4g06146v3"/>
</dbReference>
<dbReference type="InParanoid" id="A0A2K2CKS6"/>
<gene>
    <name evidence="3" type="ORF">BRADI_4g06146v3</name>
</gene>
<keyword evidence="1" id="KW-0479">Metal-binding</keyword>
<evidence type="ECO:0000313" key="4">
    <source>
        <dbReference type="EnsemblPlants" id="PNT62633"/>
    </source>
</evidence>
<dbReference type="AlphaFoldDB" id="A0A2K2CKS6"/>
<keyword evidence="1" id="KW-0862">Zinc</keyword>
<dbReference type="Proteomes" id="UP000008810">
    <property type="component" value="Chromosome 4"/>
</dbReference>
<feature type="domain" description="SWIM-type" evidence="2">
    <location>
        <begin position="511"/>
        <end position="547"/>
    </location>
</feature>
<protein>
    <recommendedName>
        <fullName evidence="2">SWIM-type domain-containing protein</fullName>
    </recommendedName>
</protein>
<reference evidence="3 4" key="1">
    <citation type="journal article" date="2010" name="Nature">
        <title>Genome sequencing and analysis of the model grass Brachypodium distachyon.</title>
        <authorList>
            <consortium name="International Brachypodium Initiative"/>
        </authorList>
    </citation>
    <scope>NUCLEOTIDE SEQUENCE [LARGE SCALE GENOMIC DNA]</scope>
    <source>
        <strain evidence="3 4">Bd21</strain>
    </source>
</reference>
<dbReference type="Gramene" id="PNT62633">
    <property type="protein sequence ID" value="PNT62633"/>
    <property type="gene ID" value="BRADI_4g06146v3"/>
</dbReference>
<dbReference type="OrthoDB" id="691737at2759"/>
<dbReference type="PANTHER" id="PTHR47482:SF5">
    <property type="entry name" value="FAR1 DOMAIN-CONTAINING PROTEIN"/>
    <property type="match status" value="1"/>
</dbReference>
<dbReference type="Pfam" id="PF10551">
    <property type="entry name" value="MULE"/>
    <property type="match status" value="1"/>
</dbReference>
<keyword evidence="5" id="KW-1185">Reference proteome</keyword>
<dbReference type="GO" id="GO:0008270">
    <property type="term" value="F:zinc ion binding"/>
    <property type="evidence" value="ECO:0007669"/>
    <property type="project" value="UniProtKB-KW"/>
</dbReference>
<dbReference type="InterPro" id="IPR018289">
    <property type="entry name" value="MULE_transposase_dom"/>
</dbReference>
<evidence type="ECO:0000259" key="2">
    <source>
        <dbReference type="PROSITE" id="PS50966"/>
    </source>
</evidence>
<proteinExistence type="predicted"/>
<feature type="non-terminal residue" evidence="3">
    <location>
        <position position="1"/>
    </location>
</feature>